<organism evidence="2 3">
    <name type="scientific">Hymenobacter crusticola</name>
    <dbReference type="NCBI Taxonomy" id="1770526"/>
    <lineage>
        <taxon>Bacteria</taxon>
        <taxon>Pseudomonadati</taxon>
        <taxon>Bacteroidota</taxon>
        <taxon>Cytophagia</taxon>
        <taxon>Cytophagales</taxon>
        <taxon>Hymenobacteraceae</taxon>
        <taxon>Hymenobacter</taxon>
    </lineage>
</organism>
<evidence type="ECO:0000259" key="1">
    <source>
        <dbReference type="Pfam" id="PF07883"/>
    </source>
</evidence>
<gene>
    <name evidence="2" type="ORF">BXP70_17665</name>
</gene>
<dbReference type="Gene3D" id="2.60.120.10">
    <property type="entry name" value="Jelly Rolls"/>
    <property type="match status" value="1"/>
</dbReference>
<dbReference type="PANTHER" id="PTHR36440:SF1">
    <property type="entry name" value="PUTATIVE (AFU_ORTHOLOGUE AFUA_8G07350)-RELATED"/>
    <property type="match status" value="1"/>
</dbReference>
<sequence>MRPTSISTLDPQAGPTVSQAGGTYRVVVSGDQTNQAYAIIDMLVPPHSGPVPHAHPTIQETFYVMEGEVVVRSETQTYVAKKGAVVTIPLGGAVHNFTNESTAPAHMLCVVAPAGLDTFFLTVGQPIVAGQPLANTPPTPEQQQRIGALAKQYGQEVFPPDYFAKKG</sequence>
<dbReference type="AlphaFoldDB" id="A0A243WAY3"/>
<dbReference type="InterPro" id="IPR053146">
    <property type="entry name" value="QDO-like"/>
</dbReference>
<keyword evidence="3" id="KW-1185">Reference proteome</keyword>
<dbReference type="Pfam" id="PF07883">
    <property type="entry name" value="Cupin_2"/>
    <property type="match status" value="1"/>
</dbReference>
<dbReference type="InterPro" id="IPR014710">
    <property type="entry name" value="RmlC-like_jellyroll"/>
</dbReference>
<dbReference type="InterPro" id="IPR013096">
    <property type="entry name" value="Cupin_2"/>
</dbReference>
<proteinExistence type="predicted"/>
<dbReference type="RefSeq" id="WP_086595418.1">
    <property type="nucleotide sequence ID" value="NZ_MTSE01000009.1"/>
</dbReference>
<dbReference type="EMBL" id="MTSE01000009">
    <property type="protein sequence ID" value="OUJ72728.1"/>
    <property type="molecule type" value="Genomic_DNA"/>
</dbReference>
<comment type="caution">
    <text evidence="2">The sequence shown here is derived from an EMBL/GenBank/DDBJ whole genome shotgun (WGS) entry which is preliminary data.</text>
</comment>
<name>A0A243WAY3_9BACT</name>
<evidence type="ECO:0000313" key="3">
    <source>
        <dbReference type="Proteomes" id="UP000194873"/>
    </source>
</evidence>
<protein>
    <recommendedName>
        <fullName evidence="1">Cupin type-2 domain-containing protein</fullName>
    </recommendedName>
</protein>
<dbReference type="SUPFAM" id="SSF51182">
    <property type="entry name" value="RmlC-like cupins"/>
    <property type="match status" value="1"/>
</dbReference>
<dbReference type="Proteomes" id="UP000194873">
    <property type="component" value="Unassembled WGS sequence"/>
</dbReference>
<accession>A0A243WAY3</accession>
<dbReference type="OrthoDB" id="9090296at2"/>
<dbReference type="PANTHER" id="PTHR36440">
    <property type="entry name" value="PUTATIVE (AFU_ORTHOLOGUE AFUA_8G07350)-RELATED"/>
    <property type="match status" value="1"/>
</dbReference>
<evidence type="ECO:0000313" key="2">
    <source>
        <dbReference type="EMBL" id="OUJ72728.1"/>
    </source>
</evidence>
<dbReference type="InterPro" id="IPR011051">
    <property type="entry name" value="RmlC_Cupin_sf"/>
</dbReference>
<reference evidence="2 3" key="1">
    <citation type="submission" date="2017-01" db="EMBL/GenBank/DDBJ databases">
        <title>A new Hymenobacter.</title>
        <authorList>
            <person name="Liang Y."/>
            <person name="Feng F."/>
        </authorList>
    </citation>
    <scope>NUCLEOTIDE SEQUENCE [LARGE SCALE GENOMIC DNA]</scope>
    <source>
        <strain evidence="2">MIMBbqt21</strain>
    </source>
</reference>
<feature type="domain" description="Cupin type-2" evidence="1">
    <location>
        <begin position="42"/>
        <end position="111"/>
    </location>
</feature>